<name>A0A915LKL9_MELJA</name>
<reference evidence="3" key="1">
    <citation type="submission" date="2022-11" db="UniProtKB">
        <authorList>
            <consortium name="WormBaseParasite"/>
        </authorList>
    </citation>
    <scope>IDENTIFICATION</scope>
</reference>
<dbReference type="Pfam" id="PF16038">
    <property type="entry name" value="TMIE"/>
    <property type="match status" value="1"/>
</dbReference>
<keyword evidence="1" id="KW-1133">Transmembrane helix</keyword>
<dbReference type="InterPro" id="IPR032006">
    <property type="entry name" value="TMIE"/>
</dbReference>
<dbReference type="PANTHER" id="PTHR28635">
    <property type="entry name" value="TRANSMEMBRANE INNER EAR EXPRESSED PROTEIN"/>
    <property type="match status" value="1"/>
</dbReference>
<proteinExistence type="predicted"/>
<evidence type="ECO:0000313" key="2">
    <source>
        <dbReference type="Proteomes" id="UP000887561"/>
    </source>
</evidence>
<evidence type="ECO:0000313" key="3">
    <source>
        <dbReference type="WBParaSite" id="scaffold13299_cov272.g16802"/>
    </source>
</evidence>
<keyword evidence="1" id="KW-0812">Transmembrane</keyword>
<accession>A0A915LKL9</accession>
<keyword evidence="1" id="KW-0472">Membrane</keyword>
<evidence type="ECO:0000256" key="1">
    <source>
        <dbReference type="SAM" id="Phobius"/>
    </source>
</evidence>
<dbReference type="AlphaFoldDB" id="A0A915LKL9"/>
<sequence length="96" mass="11288">MREEMALLDQYVAPGLRLWMLIGLVSSVLLTMIVIVCCFVRLRIPRTKRQIELRAAKRRKRKAERAGTDFADQHEQVGSIRIYYFWLNWGSVRPPV</sequence>
<keyword evidence="2" id="KW-1185">Reference proteome</keyword>
<feature type="transmembrane region" description="Helical" evidence="1">
    <location>
        <begin position="20"/>
        <end position="42"/>
    </location>
</feature>
<dbReference type="PANTHER" id="PTHR28635:SF1">
    <property type="entry name" value="TRANSMEMBRANE INNER EAR EXPRESSED PROTEIN"/>
    <property type="match status" value="1"/>
</dbReference>
<organism evidence="2 3">
    <name type="scientific">Meloidogyne javanica</name>
    <name type="common">Root-knot nematode worm</name>
    <dbReference type="NCBI Taxonomy" id="6303"/>
    <lineage>
        <taxon>Eukaryota</taxon>
        <taxon>Metazoa</taxon>
        <taxon>Ecdysozoa</taxon>
        <taxon>Nematoda</taxon>
        <taxon>Chromadorea</taxon>
        <taxon>Rhabditida</taxon>
        <taxon>Tylenchina</taxon>
        <taxon>Tylenchomorpha</taxon>
        <taxon>Tylenchoidea</taxon>
        <taxon>Meloidogynidae</taxon>
        <taxon>Meloidogyninae</taxon>
        <taxon>Meloidogyne</taxon>
        <taxon>Meloidogyne incognita group</taxon>
    </lineage>
</organism>
<dbReference type="WBParaSite" id="scaffold13299_cov272.g16802">
    <property type="protein sequence ID" value="scaffold13299_cov272.g16802"/>
    <property type="gene ID" value="scaffold13299_cov272.g16802"/>
</dbReference>
<protein>
    <submittedName>
        <fullName evidence="3">Transmembrane inner ear expressed protein</fullName>
    </submittedName>
</protein>
<dbReference type="Proteomes" id="UP000887561">
    <property type="component" value="Unplaced"/>
</dbReference>